<evidence type="ECO:0000313" key="1">
    <source>
        <dbReference type="EMBL" id="KAI3685167.1"/>
    </source>
</evidence>
<comment type="caution">
    <text evidence="1">The sequence shown here is derived from an EMBL/GenBank/DDBJ whole genome shotgun (WGS) entry which is preliminary data.</text>
</comment>
<accession>A0ACB8YIU0</accession>
<protein>
    <submittedName>
        <fullName evidence="1">Uncharacterized protein</fullName>
    </submittedName>
</protein>
<keyword evidence="2" id="KW-1185">Reference proteome</keyword>
<evidence type="ECO:0000313" key="2">
    <source>
        <dbReference type="Proteomes" id="UP001055879"/>
    </source>
</evidence>
<organism evidence="1 2">
    <name type="scientific">Arctium lappa</name>
    <name type="common">Greater burdock</name>
    <name type="synonym">Lappa major</name>
    <dbReference type="NCBI Taxonomy" id="4217"/>
    <lineage>
        <taxon>Eukaryota</taxon>
        <taxon>Viridiplantae</taxon>
        <taxon>Streptophyta</taxon>
        <taxon>Embryophyta</taxon>
        <taxon>Tracheophyta</taxon>
        <taxon>Spermatophyta</taxon>
        <taxon>Magnoliopsida</taxon>
        <taxon>eudicotyledons</taxon>
        <taxon>Gunneridae</taxon>
        <taxon>Pentapetalae</taxon>
        <taxon>asterids</taxon>
        <taxon>campanulids</taxon>
        <taxon>Asterales</taxon>
        <taxon>Asteraceae</taxon>
        <taxon>Carduoideae</taxon>
        <taxon>Cardueae</taxon>
        <taxon>Arctiinae</taxon>
        <taxon>Arctium</taxon>
    </lineage>
</organism>
<gene>
    <name evidence="1" type="ORF">L6452_34403</name>
</gene>
<sequence length="154" mass="17139">MDQFRSTSDLPVNNSNNPQKLSYSAHLNVDGTTESNKGKGSQGGKVRRSDMWGGKMSMRLIKEMARGKHARKNMPATAEMVLDNSYNSWADQWDTKSEYVPQSKKSSTSNTVKNKVGDGYGKTKAVALTGMKKVKQGTSMGIHWLKEKYNKSRS</sequence>
<dbReference type="Proteomes" id="UP001055879">
    <property type="component" value="Linkage Group LG12"/>
</dbReference>
<dbReference type="EMBL" id="CM042058">
    <property type="protein sequence ID" value="KAI3685167.1"/>
    <property type="molecule type" value="Genomic_DNA"/>
</dbReference>
<reference evidence="1 2" key="2">
    <citation type="journal article" date="2022" name="Mol. Ecol. Resour.">
        <title>The genomes of chicory, endive, great burdock and yacon provide insights into Asteraceae paleo-polyploidization history and plant inulin production.</title>
        <authorList>
            <person name="Fan W."/>
            <person name="Wang S."/>
            <person name="Wang H."/>
            <person name="Wang A."/>
            <person name="Jiang F."/>
            <person name="Liu H."/>
            <person name="Zhao H."/>
            <person name="Xu D."/>
            <person name="Zhang Y."/>
        </authorList>
    </citation>
    <scope>NUCLEOTIDE SEQUENCE [LARGE SCALE GENOMIC DNA]</scope>
    <source>
        <strain evidence="2">cv. Niubang</strain>
    </source>
</reference>
<reference evidence="2" key="1">
    <citation type="journal article" date="2022" name="Mol. Ecol. Resour.">
        <title>The genomes of chicory, endive, great burdock and yacon provide insights into Asteraceae palaeo-polyploidization history and plant inulin production.</title>
        <authorList>
            <person name="Fan W."/>
            <person name="Wang S."/>
            <person name="Wang H."/>
            <person name="Wang A."/>
            <person name="Jiang F."/>
            <person name="Liu H."/>
            <person name="Zhao H."/>
            <person name="Xu D."/>
            <person name="Zhang Y."/>
        </authorList>
    </citation>
    <scope>NUCLEOTIDE SEQUENCE [LARGE SCALE GENOMIC DNA]</scope>
    <source>
        <strain evidence="2">cv. Niubang</strain>
    </source>
</reference>
<name>A0ACB8YIU0_ARCLA</name>
<proteinExistence type="predicted"/>